<dbReference type="SUPFAM" id="SSF56784">
    <property type="entry name" value="HAD-like"/>
    <property type="match status" value="1"/>
</dbReference>
<evidence type="ECO:0000256" key="3">
    <source>
        <dbReference type="ARBA" id="ARBA00022723"/>
    </source>
</evidence>
<feature type="transmembrane region" description="Helical" evidence="7">
    <location>
        <begin position="335"/>
        <end position="355"/>
    </location>
</feature>
<comment type="subcellular location">
    <subcellularLocation>
        <location evidence="1">Membrane</location>
        <topology evidence="1">Multi-pass membrane protein</topology>
    </subcellularLocation>
</comment>
<dbReference type="InterPro" id="IPR023214">
    <property type="entry name" value="HAD_sf"/>
</dbReference>
<evidence type="ECO:0000313" key="10">
    <source>
        <dbReference type="Proteomes" id="UP000245207"/>
    </source>
</evidence>
<dbReference type="OrthoDB" id="377733at2759"/>
<feature type="transmembrane region" description="Helical" evidence="7">
    <location>
        <begin position="310"/>
        <end position="328"/>
    </location>
</feature>
<dbReference type="InterPro" id="IPR036412">
    <property type="entry name" value="HAD-like_sf"/>
</dbReference>
<keyword evidence="10" id="KW-1185">Reference proteome</keyword>
<dbReference type="PANTHER" id="PTHR24092:SF182">
    <property type="entry name" value="PHOSPHOLIPID-TRANSPORTING ATPASE"/>
    <property type="match status" value="1"/>
</dbReference>
<evidence type="ECO:0000256" key="2">
    <source>
        <dbReference type="ARBA" id="ARBA00022692"/>
    </source>
</evidence>
<dbReference type="Gene3D" id="3.40.1110.10">
    <property type="entry name" value="Calcium-transporting ATPase, cytoplasmic domain N"/>
    <property type="match status" value="1"/>
</dbReference>
<keyword evidence="5 7" id="KW-1133">Transmembrane helix</keyword>
<protein>
    <submittedName>
        <fullName evidence="9">Phospholipid-transporting ATPase 4</fullName>
    </submittedName>
</protein>
<evidence type="ECO:0000256" key="4">
    <source>
        <dbReference type="ARBA" id="ARBA00022842"/>
    </source>
</evidence>
<dbReference type="GO" id="GO:0045332">
    <property type="term" value="P:phospholipid translocation"/>
    <property type="evidence" value="ECO:0007669"/>
    <property type="project" value="TreeGrafter"/>
</dbReference>
<feature type="transmembrane region" description="Helical" evidence="7">
    <location>
        <begin position="416"/>
        <end position="439"/>
    </location>
</feature>
<feature type="transmembrane region" description="Helical" evidence="7">
    <location>
        <begin position="65"/>
        <end position="84"/>
    </location>
</feature>
<evidence type="ECO:0000313" key="9">
    <source>
        <dbReference type="EMBL" id="PWA71558.1"/>
    </source>
</evidence>
<dbReference type="GO" id="GO:0000166">
    <property type="term" value="F:nucleotide binding"/>
    <property type="evidence" value="ECO:0007669"/>
    <property type="project" value="InterPro"/>
</dbReference>
<dbReference type="GO" id="GO:0140326">
    <property type="term" value="F:ATPase-coupled intramembrane lipid transporter activity"/>
    <property type="evidence" value="ECO:0007669"/>
    <property type="project" value="TreeGrafter"/>
</dbReference>
<reference evidence="9 10" key="1">
    <citation type="journal article" date="2018" name="Mol. Plant">
        <title>The genome of Artemisia annua provides insight into the evolution of Asteraceae family and artemisinin biosynthesis.</title>
        <authorList>
            <person name="Shen Q."/>
            <person name="Zhang L."/>
            <person name="Liao Z."/>
            <person name="Wang S."/>
            <person name="Yan T."/>
            <person name="Shi P."/>
            <person name="Liu M."/>
            <person name="Fu X."/>
            <person name="Pan Q."/>
            <person name="Wang Y."/>
            <person name="Lv Z."/>
            <person name="Lu X."/>
            <person name="Zhang F."/>
            <person name="Jiang W."/>
            <person name="Ma Y."/>
            <person name="Chen M."/>
            <person name="Hao X."/>
            <person name="Li L."/>
            <person name="Tang Y."/>
            <person name="Lv G."/>
            <person name="Zhou Y."/>
            <person name="Sun X."/>
            <person name="Brodelius P.E."/>
            <person name="Rose J.K.C."/>
            <person name="Tang K."/>
        </authorList>
    </citation>
    <scope>NUCLEOTIDE SEQUENCE [LARGE SCALE GENOMIC DNA]</scope>
    <source>
        <strain evidence="10">cv. Huhao1</strain>
        <tissue evidence="9">Leaf</tissue>
    </source>
</reference>
<dbReference type="GO" id="GO:0005886">
    <property type="term" value="C:plasma membrane"/>
    <property type="evidence" value="ECO:0007669"/>
    <property type="project" value="TreeGrafter"/>
</dbReference>
<dbReference type="Proteomes" id="UP000245207">
    <property type="component" value="Unassembled WGS sequence"/>
</dbReference>
<accession>A0A2U1NDI7</accession>
<dbReference type="EMBL" id="PKPP01003061">
    <property type="protein sequence ID" value="PWA71558.1"/>
    <property type="molecule type" value="Genomic_DNA"/>
</dbReference>
<evidence type="ECO:0000256" key="7">
    <source>
        <dbReference type="SAM" id="Phobius"/>
    </source>
</evidence>
<dbReference type="AlphaFoldDB" id="A0A2U1NDI7"/>
<evidence type="ECO:0000259" key="8">
    <source>
        <dbReference type="Pfam" id="PF16212"/>
    </source>
</evidence>
<sequence length="499" mass="55641">MAKEAVEDWHQFMQDRKVGDMLKVEKDVFFLQIHCFYLLAMKMLPKEDKKLYDPSTPLVSGVSHLVTALILLGNLIPISVYVSIDRDCEGIPYGMPSSEVEVSAANQMAIDLDGHEVIPKAVNSHNRIKGFSFEDNRVMNGNWAPTKRHLNEYAEAGLRTLAFVYRKLEASDYSSWNEEYMKARTCIGGDRDAMLEGLSNSVEKDLVLVGATAVEDKLQPGATRLVKEGTEKTTLAIGDGANDVGIIQEGDIGVGISGDKGMQAVMASDFAIAQFRFLERLLVVHGHWCYKRTAQMLLTDSCATPQICCFFYKNIVFGLTLVYFEAFTGFSGQSVMMIGICLLFNFLTSLAVISFGVSEQDVSSEICLQQGPRNLFFDWYRILGWIGNGLYCSLIVFFLNIILFYDEAFRSDGQTVEIAVVGTSMFTYVIFSVICQIALTMSHFTWTHHFSNGYTIVPRYIFLVLNGMLSPDKIFSEALAPAALHWLSKLLVAVACNVP</sequence>
<keyword evidence="3" id="KW-0479">Metal-binding</keyword>
<comment type="caution">
    <text evidence="9">The sequence shown here is derived from an EMBL/GenBank/DDBJ whole genome shotgun (WGS) entry which is preliminary data.</text>
</comment>
<organism evidence="9 10">
    <name type="scientific">Artemisia annua</name>
    <name type="common">Sweet wormwood</name>
    <dbReference type="NCBI Taxonomy" id="35608"/>
    <lineage>
        <taxon>Eukaryota</taxon>
        <taxon>Viridiplantae</taxon>
        <taxon>Streptophyta</taxon>
        <taxon>Embryophyta</taxon>
        <taxon>Tracheophyta</taxon>
        <taxon>Spermatophyta</taxon>
        <taxon>Magnoliopsida</taxon>
        <taxon>eudicotyledons</taxon>
        <taxon>Gunneridae</taxon>
        <taxon>Pentapetalae</taxon>
        <taxon>asterids</taxon>
        <taxon>campanulids</taxon>
        <taxon>Asterales</taxon>
        <taxon>Asteraceae</taxon>
        <taxon>Asteroideae</taxon>
        <taxon>Anthemideae</taxon>
        <taxon>Artemisiinae</taxon>
        <taxon>Artemisia</taxon>
    </lineage>
</organism>
<dbReference type="InterPro" id="IPR032630">
    <property type="entry name" value="P_typ_ATPase_c"/>
</dbReference>
<dbReference type="InterPro" id="IPR023298">
    <property type="entry name" value="ATPase_P-typ_TM_dom_sf"/>
</dbReference>
<keyword evidence="6 7" id="KW-0472">Membrane</keyword>
<proteinExistence type="predicted"/>
<evidence type="ECO:0000256" key="5">
    <source>
        <dbReference type="ARBA" id="ARBA00022989"/>
    </source>
</evidence>
<dbReference type="STRING" id="35608.A0A2U1NDI7"/>
<dbReference type="InterPro" id="IPR023299">
    <property type="entry name" value="ATPase_P-typ_cyto_dom_N"/>
</dbReference>
<dbReference type="Gene3D" id="3.40.50.1000">
    <property type="entry name" value="HAD superfamily/HAD-like"/>
    <property type="match status" value="1"/>
</dbReference>
<feature type="transmembrane region" description="Helical" evidence="7">
    <location>
        <begin position="382"/>
        <end position="404"/>
    </location>
</feature>
<dbReference type="PANTHER" id="PTHR24092">
    <property type="entry name" value="PROBABLE PHOSPHOLIPID-TRANSPORTING ATPASE"/>
    <property type="match status" value="1"/>
</dbReference>
<dbReference type="GO" id="GO:0046872">
    <property type="term" value="F:metal ion binding"/>
    <property type="evidence" value="ECO:0007669"/>
    <property type="project" value="UniProtKB-KW"/>
</dbReference>
<feature type="domain" description="P-type ATPase C-terminal" evidence="8">
    <location>
        <begin position="265"/>
        <end position="499"/>
    </location>
</feature>
<keyword evidence="2 7" id="KW-0812">Transmembrane</keyword>
<dbReference type="SUPFAM" id="SSF81665">
    <property type="entry name" value="Calcium ATPase, transmembrane domain M"/>
    <property type="match status" value="1"/>
</dbReference>
<gene>
    <name evidence="9" type="ORF">CTI12_AA279290</name>
</gene>
<evidence type="ECO:0000256" key="6">
    <source>
        <dbReference type="ARBA" id="ARBA00023136"/>
    </source>
</evidence>
<keyword evidence="4" id="KW-0460">Magnesium</keyword>
<name>A0A2U1NDI7_ARTAN</name>
<dbReference type="Pfam" id="PF16212">
    <property type="entry name" value="PhoLip_ATPase_C"/>
    <property type="match status" value="1"/>
</dbReference>
<evidence type="ECO:0000256" key="1">
    <source>
        <dbReference type="ARBA" id="ARBA00004141"/>
    </source>
</evidence>